<reference evidence="2" key="1">
    <citation type="submission" date="2022-07" db="EMBL/GenBank/DDBJ databases">
        <title>The genome of Lyophyllum shimeji provides insight into the initial evolution of ectomycorrhizal fungal genome.</title>
        <authorList>
            <person name="Kobayashi Y."/>
            <person name="Shibata T."/>
            <person name="Hirakawa H."/>
            <person name="Shigenobu S."/>
            <person name="Nishiyama T."/>
            <person name="Yamada A."/>
            <person name="Hasebe M."/>
            <person name="Kawaguchi M."/>
        </authorList>
    </citation>
    <scope>NUCLEOTIDE SEQUENCE</scope>
    <source>
        <strain evidence="2">AT787</strain>
    </source>
</reference>
<feature type="region of interest" description="Disordered" evidence="1">
    <location>
        <begin position="1"/>
        <end position="81"/>
    </location>
</feature>
<gene>
    <name evidence="2" type="ORF">LshimejAT787_0310000</name>
</gene>
<evidence type="ECO:0000313" key="3">
    <source>
        <dbReference type="Proteomes" id="UP001063166"/>
    </source>
</evidence>
<comment type="caution">
    <text evidence="2">The sequence shown here is derived from an EMBL/GenBank/DDBJ whole genome shotgun (WGS) entry which is preliminary data.</text>
</comment>
<dbReference type="Proteomes" id="UP001063166">
    <property type="component" value="Unassembled WGS sequence"/>
</dbReference>
<keyword evidence="3" id="KW-1185">Reference proteome</keyword>
<feature type="compositionally biased region" description="Polar residues" evidence="1">
    <location>
        <begin position="55"/>
        <end position="70"/>
    </location>
</feature>
<evidence type="ECO:0000256" key="1">
    <source>
        <dbReference type="SAM" id="MobiDB-lite"/>
    </source>
</evidence>
<evidence type="ECO:0000313" key="2">
    <source>
        <dbReference type="EMBL" id="GLB36713.1"/>
    </source>
</evidence>
<organism evidence="2 3">
    <name type="scientific">Lyophyllum shimeji</name>
    <name type="common">Hon-shimeji</name>
    <name type="synonym">Tricholoma shimeji</name>
    <dbReference type="NCBI Taxonomy" id="47721"/>
    <lineage>
        <taxon>Eukaryota</taxon>
        <taxon>Fungi</taxon>
        <taxon>Dikarya</taxon>
        <taxon>Basidiomycota</taxon>
        <taxon>Agaricomycotina</taxon>
        <taxon>Agaricomycetes</taxon>
        <taxon>Agaricomycetidae</taxon>
        <taxon>Agaricales</taxon>
        <taxon>Tricholomatineae</taxon>
        <taxon>Lyophyllaceae</taxon>
        <taxon>Lyophyllum</taxon>
    </lineage>
</organism>
<dbReference type="AlphaFoldDB" id="A0A9P3UKI8"/>
<feature type="compositionally biased region" description="Basic and acidic residues" evidence="1">
    <location>
        <begin position="1"/>
        <end position="11"/>
    </location>
</feature>
<name>A0A9P3UKI8_LYOSH</name>
<accession>A0A9P3UKI8</accession>
<proteinExistence type="predicted"/>
<sequence length="81" mass="8638">MRRQGTCRDNKASALDPKSPSSNKTGMDPISRINRVGSGAIRESKGGVLAPGWSRSWTQRNEGTPNTISFPPTMALLSGGH</sequence>
<dbReference type="EMBL" id="BRPK01000003">
    <property type="protein sequence ID" value="GLB36713.1"/>
    <property type="molecule type" value="Genomic_DNA"/>
</dbReference>
<protein>
    <submittedName>
        <fullName evidence="2">Uncharacterized protein</fullName>
    </submittedName>
</protein>